<accession>A0A9P6G000</accession>
<dbReference type="InterPro" id="IPR002509">
    <property type="entry name" value="NODB_dom"/>
</dbReference>
<evidence type="ECO:0000256" key="1">
    <source>
        <dbReference type="ARBA" id="ARBA00001941"/>
    </source>
</evidence>
<gene>
    <name evidence="9" type="primary">CDA2_10</name>
    <name evidence="9" type="ORF">BGW38_004558</name>
</gene>
<keyword evidence="10" id="KW-1185">Reference proteome</keyword>
<comment type="caution">
    <text evidence="9">The sequence shown here is derived from an EMBL/GenBank/DDBJ whole genome shotgun (WGS) entry which is preliminary data.</text>
</comment>
<evidence type="ECO:0000256" key="2">
    <source>
        <dbReference type="ARBA" id="ARBA00022723"/>
    </source>
</evidence>
<dbReference type="PANTHER" id="PTHR46471:SF2">
    <property type="entry name" value="CHITIN DEACETYLASE-RELATED"/>
    <property type="match status" value="1"/>
</dbReference>
<dbReference type="PANTHER" id="PTHR46471">
    <property type="entry name" value="CHITIN DEACETYLASE"/>
    <property type="match status" value="1"/>
</dbReference>
<keyword evidence="2" id="KW-0479">Metal-binding</keyword>
<feature type="signal peptide" evidence="7">
    <location>
        <begin position="1"/>
        <end position="20"/>
    </location>
</feature>
<evidence type="ECO:0000256" key="5">
    <source>
        <dbReference type="ARBA" id="ARBA00023277"/>
    </source>
</evidence>
<feature type="domain" description="NodB homology" evidence="8">
    <location>
        <begin position="49"/>
        <end position="242"/>
    </location>
</feature>
<comment type="cofactor">
    <cofactor evidence="1">
        <name>Co(2+)</name>
        <dbReference type="ChEBI" id="CHEBI:48828"/>
    </cofactor>
</comment>
<evidence type="ECO:0000259" key="8">
    <source>
        <dbReference type="PROSITE" id="PS51677"/>
    </source>
</evidence>
<evidence type="ECO:0000313" key="9">
    <source>
        <dbReference type="EMBL" id="KAF9584943.1"/>
    </source>
</evidence>
<feature type="region of interest" description="Disordered" evidence="6">
    <location>
        <begin position="293"/>
        <end position="321"/>
    </location>
</feature>
<dbReference type="AlphaFoldDB" id="A0A9P6G000"/>
<evidence type="ECO:0000256" key="4">
    <source>
        <dbReference type="ARBA" id="ARBA00022801"/>
    </source>
</evidence>
<evidence type="ECO:0000256" key="7">
    <source>
        <dbReference type="SAM" id="SignalP"/>
    </source>
</evidence>
<dbReference type="GO" id="GO:0005975">
    <property type="term" value="P:carbohydrate metabolic process"/>
    <property type="evidence" value="ECO:0007669"/>
    <property type="project" value="InterPro"/>
</dbReference>
<proteinExistence type="predicted"/>
<keyword evidence="5" id="KW-0119">Carbohydrate metabolism</keyword>
<reference evidence="9" key="1">
    <citation type="journal article" date="2020" name="Fungal Divers.">
        <title>Resolving the Mortierellaceae phylogeny through synthesis of multi-gene phylogenetics and phylogenomics.</title>
        <authorList>
            <person name="Vandepol N."/>
            <person name="Liber J."/>
            <person name="Desiro A."/>
            <person name="Na H."/>
            <person name="Kennedy M."/>
            <person name="Barry K."/>
            <person name="Grigoriev I.V."/>
            <person name="Miller A.N."/>
            <person name="O'Donnell K."/>
            <person name="Stajich J.E."/>
            <person name="Bonito G."/>
        </authorList>
    </citation>
    <scope>NUCLEOTIDE SEQUENCE</scope>
    <source>
        <strain evidence="9">KOD1015</strain>
    </source>
</reference>
<evidence type="ECO:0000256" key="6">
    <source>
        <dbReference type="SAM" id="MobiDB-lite"/>
    </source>
</evidence>
<dbReference type="Proteomes" id="UP000780801">
    <property type="component" value="Unassembled WGS sequence"/>
</dbReference>
<keyword evidence="3 7" id="KW-0732">Signal</keyword>
<dbReference type="GO" id="GO:0016810">
    <property type="term" value="F:hydrolase activity, acting on carbon-nitrogen (but not peptide) bonds"/>
    <property type="evidence" value="ECO:0007669"/>
    <property type="project" value="InterPro"/>
</dbReference>
<dbReference type="OrthoDB" id="407355at2759"/>
<dbReference type="Gene3D" id="3.20.20.370">
    <property type="entry name" value="Glycoside hydrolase/deacetylase"/>
    <property type="match status" value="1"/>
</dbReference>
<feature type="chain" id="PRO_5040150363" evidence="7">
    <location>
        <begin position="21"/>
        <end position="347"/>
    </location>
</feature>
<organism evidence="9 10">
    <name type="scientific">Lunasporangiospora selenospora</name>
    <dbReference type="NCBI Taxonomy" id="979761"/>
    <lineage>
        <taxon>Eukaryota</taxon>
        <taxon>Fungi</taxon>
        <taxon>Fungi incertae sedis</taxon>
        <taxon>Mucoromycota</taxon>
        <taxon>Mortierellomycotina</taxon>
        <taxon>Mortierellomycetes</taxon>
        <taxon>Mortierellales</taxon>
        <taxon>Mortierellaceae</taxon>
        <taxon>Lunasporangiospora</taxon>
    </lineage>
</organism>
<evidence type="ECO:0000256" key="3">
    <source>
        <dbReference type="ARBA" id="ARBA00022729"/>
    </source>
</evidence>
<dbReference type="EMBL" id="JAABOA010000291">
    <property type="protein sequence ID" value="KAF9584943.1"/>
    <property type="molecule type" value="Genomic_DNA"/>
</dbReference>
<name>A0A9P6G000_9FUNG</name>
<dbReference type="PROSITE" id="PS51677">
    <property type="entry name" value="NODB"/>
    <property type="match status" value="1"/>
</dbReference>
<keyword evidence="4" id="KW-0378">Hydrolase</keyword>
<dbReference type="GO" id="GO:0046872">
    <property type="term" value="F:metal ion binding"/>
    <property type="evidence" value="ECO:0007669"/>
    <property type="project" value="UniProtKB-KW"/>
</dbReference>
<evidence type="ECO:0000313" key="10">
    <source>
        <dbReference type="Proteomes" id="UP000780801"/>
    </source>
</evidence>
<dbReference type="InterPro" id="IPR011330">
    <property type="entry name" value="Glyco_hydro/deAcase_b/a-brl"/>
</dbReference>
<sequence>MHFAPISILSAIALPMMAMAAAEQATSGPSMATGPVTMADFLTSCQTPGQISLTYSEGPSEATMEMLQTLKEAQARVTFFTNATWLQYMQYAGVTRHAYLDGHLIGMTYRLPSDNSAGLTDTDIKEDIGRASRTIQDLIGVYPRYMKIHESNLKDSRLLNLCKSMGYTLVGFNMDEYDYKYNSAASSSQIAEVYNAMFSKQMDAYGRKASYVVAGYDVPTTGAAVALPKVINTINAHGYDMVRLDGCTNERTPYKKDPILNNGFVGDDRSFGAKEYRHGQVNVKTIAYNPSNSHGNNAGAAPMPDGSANKNVAPSHGGTAKVSMGSKMESAVAVVFAIVPAIVYAWL</sequence>
<dbReference type="Pfam" id="PF01522">
    <property type="entry name" value="Polysacc_deac_1"/>
    <property type="match status" value="1"/>
</dbReference>
<protein>
    <submittedName>
        <fullName evidence="9">Chitin deacetylase</fullName>
    </submittedName>
</protein>
<dbReference type="SUPFAM" id="SSF88713">
    <property type="entry name" value="Glycoside hydrolase/deacetylase"/>
    <property type="match status" value="1"/>
</dbReference>